<dbReference type="Gene3D" id="2.60.120.860">
    <property type="match status" value="1"/>
</dbReference>
<evidence type="ECO:0000313" key="3">
    <source>
        <dbReference type="Proteomes" id="UP000183376"/>
    </source>
</evidence>
<dbReference type="InterPro" id="IPR054738">
    <property type="entry name" value="Siphovirus-type_tail_C"/>
</dbReference>
<keyword evidence="3" id="KW-1185">Reference proteome</keyword>
<dbReference type="Proteomes" id="UP000183376">
    <property type="component" value="Chromosome I"/>
</dbReference>
<proteinExistence type="predicted"/>
<reference evidence="2 3" key="1">
    <citation type="submission" date="2016-10" db="EMBL/GenBank/DDBJ databases">
        <authorList>
            <person name="de Groot N.N."/>
        </authorList>
    </citation>
    <scope>NUCLEOTIDE SEQUENCE [LARGE SCALE GENOMIC DNA]</scope>
    <source>
        <strain evidence="2 3">DSM 44149</strain>
    </source>
</reference>
<dbReference type="Pfam" id="PF22768">
    <property type="entry name" value="SPP1_Dit"/>
    <property type="match status" value="1"/>
</dbReference>
<evidence type="ECO:0000313" key="2">
    <source>
        <dbReference type="EMBL" id="SDN73977.1"/>
    </source>
</evidence>
<protein>
    <submittedName>
        <fullName evidence="2">Phage tail protein</fullName>
    </submittedName>
</protein>
<sequence>MAVAVVVRSENSDIADGTATLTVTTPAGTAVGDVLVAFVFADHDGTAEAITAPEGWQQAGGDGFQGGAAFGKVFVRAVTSAEPSAHTFGVPPPSSCVAHVLCVSGADTTSPVDVIAWGGSSSASTSQVAPEISPARPETLLLCGWAGVAGASSYTPPGTMIEVADTPTPYLFAAVARQALVASGATGTRTATASSSTAYLSVSVSVSPAGSSDGAETTVWISPDGTMIPLEVEWSTAGRFAPPPVLVEEGVPEQPGARHREARHGVREFSLPLWIEDSSPAALRARMRALVAAMDPVRGEGTIRITTPIGDQREIYCRVSAGLEMDETLGRTSGPTLQRCVPMFRAVDPYWYDTTDTIDTFSSADTATFFPIFPLRLASSSVFVEATIINSGDVETWPVWTITGPGSAITLRNLTTGYALTLTTTLAVGEHLVIDTRPGRKSVLKNDGTNLFTALSSASSLWPLARGSNSVRLEMSSTVALVSSLQLARRHRYLTA</sequence>
<organism evidence="2 3">
    <name type="scientific">Allokutzneria albata</name>
    <name type="common">Kibdelosporangium albatum</name>
    <dbReference type="NCBI Taxonomy" id="211114"/>
    <lineage>
        <taxon>Bacteria</taxon>
        <taxon>Bacillati</taxon>
        <taxon>Actinomycetota</taxon>
        <taxon>Actinomycetes</taxon>
        <taxon>Pseudonocardiales</taxon>
        <taxon>Pseudonocardiaceae</taxon>
        <taxon>Allokutzneria</taxon>
    </lineage>
</organism>
<feature type="domain" description="Siphovirus-type tail component C-terminal" evidence="1">
    <location>
        <begin position="392"/>
        <end position="477"/>
    </location>
</feature>
<dbReference type="STRING" id="211114.SAMN04489726_8009"/>
<accession>A0A1H0DUQ6</accession>
<dbReference type="EMBL" id="LT629701">
    <property type="protein sequence ID" value="SDN73977.1"/>
    <property type="molecule type" value="Genomic_DNA"/>
</dbReference>
<dbReference type="AlphaFoldDB" id="A0A1H0DUQ6"/>
<evidence type="ECO:0000259" key="1">
    <source>
        <dbReference type="Pfam" id="PF22768"/>
    </source>
</evidence>
<dbReference type="eggNOG" id="COG4722">
    <property type="taxonomic scope" value="Bacteria"/>
</dbReference>
<name>A0A1H0DUQ6_ALLAB</name>
<gene>
    <name evidence="2" type="ORF">SAMN04489726_8009</name>
</gene>